<name>A0A3N9WER1_9ACTN</name>
<gene>
    <name evidence="2" type="ORF">DLJ59_25025</name>
</gene>
<sequence length="528" mass="58909">MAAIDPQAPIGVTYPHVALYTRISKDKYGNAESCFDQEAIGRRYADRMWPGVPVVVYSDPDLSAFDDDVHRPGYEALKEAIKAGLVRHLWAVEQTRIERREVPWFQMAALLDSVGIELLHTHRDGVVRVQDEVAGIKAVLAASEVRKMKKRIADKFDAQAARGVPPGSRPYGYVHGRLDNGDRTYVIVEDQAAVIREAAGLVLDGWSLENIARRLRKRGVCGAHRVKVRDENGEVVTDETGRPVTRPSEITGATVKGMLTNRAVAGINVRRDVEVGDGNWTPILDRSTWRLVGAKLGGDRQVTTVKGRTYVIGDSHRGRAPGRRYLLTGGKARCGVCKAELVGSEKQLRNKSRGVYTVPYLFCHPKTGGKSCVGIMAIPTEEFVVAELFDEIRRRKDDQQIDDGAVGARRDELDNALNDVDEQRKDLARMWALKQLTGVEWAEARSALDAEQHRLESELRRLPTAGKGRDPAAILADWAVMTLDERREVIDDYIEKVVIERARPGLQRFDSDRVKVIWRKPLHARPGG</sequence>
<dbReference type="EMBL" id="QGSZ01000273">
    <property type="protein sequence ID" value="RQW99259.1"/>
    <property type="molecule type" value="Genomic_DNA"/>
</dbReference>
<evidence type="ECO:0000313" key="2">
    <source>
        <dbReference type="EMBL" id="RQW99259.1"/>
    </source>
</evidence>
<dbReference type="GO" id="GO:0000150">
    <property type="term" value="F:DNA strand exchange activity"/>
    <property type="evidence" value="ECO:0007669"/>
    <property type="project" value="InterPro"/>
</dbReference>
<dbReference type="PANTHER" id="PTHR30461">
    <property type="entry name" value="DNA-INVERTASE FROM LAMBDOID PROPHAGE"/>
    <property type="match status" value="1"/>
</dbReference>
<dbReference type="PROSITE" id="PS51737">
    <property type="entry name" value="RECOMBINASE_DNA_BIND"/>
    <property type="match status" value="1"/>
</dbReference>
<keyword evidence="3" id="KW-1185">Reference proteome</keyword>
<evidence type="ECO:0000259" key="1">
    <source>
        <dbReference type="PROSITE" id="PS51737"/>
    </source>
</evidence>
<dbReference type="InterPro" id="IPR011109">
    <property type="entry name" value="DNA_bind_recombinase_dom"/>
</dbReference>
<dbReference type="InterPro" id="IPR006119">
    <property type="entry name" value="Resolv_N"/>
</dbReference>
<accession>A0A3N9WER1</accession>
<feature type="domain" description="Recombinase" evidence="1">
    <location>
        <begin position="170"/>
        <end position="302"/>
    </location>
</feature>
<dbReference type="SMART" id="SM00857">
    <property type="entry name" value="Resolvase"/>
    <property type="match status" value="1"/>
</dbReference>
<dbReference type="InterPro" id="IPR050639">
    <property type="entry name" value="SSR_resolvase"/>
</dbReference>
<dbReference type="Proteomes" id="UP000282312">
    <property type="component" value="Unassembled WGS sequence"/>
</dbReference>
<dbReference type="CDD" id="cd00338">
    <property type="entry name" value="Ser_Recombinase"/>
    <property type="match status" value="1"/>
</dbReference>
<dbReference type="SUPFAM" id="SSF53041">
    <property type="entry name" value="Resolvase-like"/>
    <property type="match status" value="1"/>
</dbReference>
<dbReference type="Pfam" id="PF00239">
    <property type="entry name" value="Resolvase"/>
    <property type="match status" value="1"/>
</dbReference>
<protein>
    <submittedName>
        <fullName evidence="2">Recombinase family protein</fullName>
    </submittedName>
</protein>
<dbReference type="Pfam" id="PF07508">
    <property type="entry name" value="Recombinase"/>
    <property type="match status" value="1"/>
</dbReference>
<proteinExistence type="predicted"/>
<dbReference type="GO" id="GO:0003677">
    <property type="term" value="F:DNA binding"/>
    <property type="evidence" value="ECO:0007669"/>
    <property type="project" value="InterPro"/>
</dbReference>
<dbReference type="OrthoDB" id="4500247at2"/>
<dbReference type="Gene3D" id="3.90.1750.20">
    <property type="entry name" value="Putative Large Serine Recombinase, Chain B, Domain 2"/>
    <property type="match status" value="1"/>
</dbReference>
<dbReference type="AlphaFoldDB" id="A0A3N9WER1"/>
<dbReference type="PANTHER" id="PTHR30461:SF23">
    <property type="entry name" value="DNA RECOMBINASE-RELATED"/>
    <property type="match status" value="1"/>
</dbReference>
<organism evidence="2 3">
    <name type="scientific">Micromonospora inaquosa</name>
    <dbReference type="NCBI Taxonomy" id="2203716"/>
    <lineage>
        <taxon>Bacteria</taxon>
        <taxon>Bacillati</taxon>
        <taxon>Actinomycetota</taxon>
        <taxon>Actinomycetes</taxon>
        <taxon>Micromonosporales</taxon>
        <taxon>Micromonosporaceae</taxon>
        <taxon>Micromonospora</taxon>
    </lineage>
</organism>
<dbReference type="InterPro" id="IPR036162">
    <property type="entry name" value="Resolvase-like_N_sf"/>
</dbReference>
<comment type="caution">
    <text evidence="2">The sequence shown here is derived from an EMBL/GenBank/DDBJ whole genome shotgun (WGS) entry which is preliminary data.</text>
</comment>
<reference evidence="2 3" key="1">
    <citation type="submission" date="2018-05" db="EMBL/GenBank/DDBJ databases">
        <title>Micromonospora from Atacama Desert.</title>
        <authorList>
            <person name="Carro L."/>
            <person name="Goodfellow M."/>
            <person name="Klenk H.-P."/>
        </authorList>
    </citation>
    <scope>NUCLEOTIDE SEQUENCE [LARGE SCALE GENOMIC DNA]</scope>
    <source>
        <strain evidence="2 3">LB39</strain>
    </source>
</reference>
<evidence type="ECO:0000313" key="3">
    <source>
        <dbReference type="Proteomes" id="UP000282312"/>
    </source>
</evidence>
<dbReference type="InterPro" id="IPR038109">
    <property type="entry name" value="DNA_bind_recomb_sf"/>
</dbReference>
<dbReference type="Gene3D" id="3.40.50.1390">
    <property type="entry name" value="Resolvase, N-terminal catalytic domain"/>
    <property type="match status" value="1"/>
</dbReference>